<dbReference type="EnsemblMetazoa" id="XM_019900396.1">
    <property type="protein sequence ID" value="XP_019755955.1"/>
    <property type="gene ID" value="LOC109534654"/>
</dbReference>
<reference evidence="10" key="1">
    <citation type="journal article" date="2013" name="Genome Biol.">
        <title>Draft genome of the mountain pine beetle, Dendroctonus ponderosae Hopkins, a major forest pest.</title>
        <authorList>
            <person name="Keeling C.I."/>
            <person name="Yuen M.M."/>
            <person name="Liao N.Y."/>
            <person name="Docking T.R."/>
            <person name="Chan S.K."/>
            <person name="Taylor G.A."/>
            <person name="Palmquist D.L."/>
            <person name="Jackman S.D."/>
            <person name="Nguyen A."/>
            <person name="Li M."/>
            <person name="Henderson H."/>
            <person name="Janes J.K."/>
            <person name="Zhao Y."/>
            <person name="Pandoh P."/>
            <person name="Moore R."/>
            <person name="Sperling F.A."/>
            <person name="Huber D.P."/>
            <person name="Birol I."/>
            <person name="Jones S.J."/>
            <person name="Bohlmann J."/>
        </authorList>
    </citation>
    <scope>NUCLEOTIDE SEQUENCE</scope>
</reference>
<dbReference type="InterPro" id="IPR029033">
    <property type="entry name" value="His_PPase_superfam"/>
</dbReference>
<dbReference type="InterPro" id="IPR050645">
    <property type="entry name" value="Histidine_acid_phosphatase"/>
</dbReference>
<keyword evidence="4 8" id="KW-0732">Signal</keyword>
<evidence type="ECO:0000256" key="7">
    <source>
        <dbReference type="ARBA" id="ARBA00023180"/>
    </source>
</evidence>
<comment type="catalytic activity">
    <reaction evidence="1">
        <text>a phosphate monoester + H2O = an alcohol + phosphate</text>
        <dbReference type="Rhea" id="RHEA:15017"/>
        <dbReference type="ChEBI" id="CHEBI:15377"/>
        <dbReference type="ChEBI" id="CHEBI:30879"/>
        <dbReference type="ChEBI" id="CHEBI:43474"/>
        <dbReference type="ChEBI" id="CHEBI:67140"/>
        <dbReference type="EC" id="3.1.3.2"/>
    </reaction>
</comment>
<reference evidence="9" key="2">
    <citation type="submission" date="2024-08" db="UniProtKB">
        <authorList>
            <consortium name="EnsemblMetazoa"/>
        </authorList>
    </citation>
    <scope>IDENTIFICATION</scope>
</reference>
<dbReference type="AlphaFoldDB" id="A0AAR5P4C8"/>
<protein>
    <recommendedName>
        <fullName evidence="3">acid phosphatase</fullName>
        <ecNumber evidence="3">3.1.3.2</ecNumber>
    </recommendedName>
</protein>
<dbReference type="PROSITE" id="PS00616">
    <property type="entry name" value="HIS_ACID_PHOSPHAT_1"/>
    <property type="match status" value="1"/>
</dbReference>
<evidence type="ECO:0000256" key="1">
    <source>
        <dbReference type="ARBA" id="ARBA00000032"/>
    </source>
</evidence>
<accession>A0AAR5P4C8</accession>
<sequence length="377" mass="43996">MCKPQTTASWAFVLCVLGCVSVHSRVVRRDVDSLELVHVLFRHGDRTPDKSALYKNDPHYNVSYYPIGNGQLTNAGKRKEYNIGKELRTRYIDFLGDEEFTLDTVDARCTDYNRTKMSLQLVLASLFPPRGDLVWENQLDWQPVPFNYWPIHEDHVLADPLQNCPRYNKLFWKYLNSTEGKMLFENHTDLIKYLEHHTGSPMYSKAFADLYFSLTTEKENGYDHPEWAKSVYQQILQLAINDYNVSSATDELKKYVVGFLVKKIIDDSYTKIKGEYYKGTKIFLYSAHEFNIAVLLRYLDVFYPHVPPYGSYVIIELHNYGTVRGFKFFYQDYTEDGPKHLIIPGCGGHFCKLTRFVRLFQHMLPESDRECFNVAGL</sequence>
<evidence type="ECO:0000256" key="5">
    <source>
        <dbReference type="ARBA" id="ARBA00022801"/>
    </source>
</evidence>
<keyword evidence="5" id="KW-0378">Hydrolase</keyword>
<evidence type="ECO:0000313" key="10">
    <source>
        <dbReference type="Proteomes" id="UP000019118"/>
    </source>
</evidence>
<dbReference type="InterPro" id="IPR033379">
    <property type="entry name" value="Acid_Pase_AS"/>
</dbReference>
<dbReference type="Pfam" id="PF00328">
    <property type="entry name" value="His_Phos_2"/>
    <property type="match status" value="1"/>
</dbReference>
<dbReference type="EC" id="3.1.3.2" evidence="3"/>
<dbReference type="InterPro" id="IPR000560">
    <property type="entry name" value="His_Pase_clade-2"/>
</dbReference>
<dbReference type="CDD" id="cd07061">
    <property type="entry name" value="HP_HAP_like"/>
    <property type="match status" value="1"/>
</dbReference>
<name>A0AAR5P4C8_DENPD</name>
<dbReference type="Proteomes" id="UP000019118">
    <property type="component" value="Unassembled WGS sequence"/>
</dbReference>
<keyword evidence="7" id="KW-0325">Glycoprotein</keyword>
<dbReference type="SUPFAM" id="SSF53254">
    <property type="entry name" value="Phosphoglycerate mutase-like"/>
    <property type="match status" value="1"/>
</dbReference>
<evidence type="ECO:0000256" key="2">
    <source>
        <dbReference type="ARBA" id="ARBA00005375"/>
    </source>
</evidence>
<keyword evidence="10" id="KW-1185">Reference proteome</keyword>
<evidence type="ECO:0000256" key="3">
    <source>
        <dbReference type="ARBA" id="ARBA00012646"/>
    </source>
</evidence>
<evidence type="ECO:0000256" key="6">
    <source>
        <dbReference type="ARBA" id="ARBA00023157"/>
    </source>
</evidence>
<evidence type="ECO:0000256" key="8">
    <source>
        <dbReference type="SAM" id="SignalP"/>
    </source>
</evidence>
<organism evidence="9 10">
    <name type="scientific">Dendroctonus ponderosae</name>
    <name type="common">Mountain pine beetle</name>
    <dbReference type="NCBI Taxonomy" id="77166"/>
    <lineage>
        <taxon>Eukaryota</taxon>
        <taxon>Metazoa</taxon>
        <taxon>Ecdysozoa</taxon>
        <taxon>Arthropoda</taxon>
        <taxon>Hexapoda</taxon>
        <taxon>Insecta</taxon>
        <taxon>Pterygota</taxon>
        <taxon>Neoptera</taxon>
        <taxon>Endopterygota</taxon>
        <taxon>Coleoptera</taxon>
        <taxon>Polyphaga</taxon>
        <taxon>Cucujiformia</taxon>
        <taxon>Curculionidae</taxon>
        <taxon>Scolytinae</taxon>
        <taxon>Dendroctonus</taxon>
    </lineage>
</organism>
<evidence type="ECO:0000256" key="4">
    <source>
        <dbReference type="ARBA" id="ARBA00022729"/>
    </source>
</evidence>
<feature type="chain" id="PRO_5043893859" description="acid phosphatase" evidence="8">
    <location>
        <begin position="25"/>
        <end position="377"/>
    </location>
</feature>
<keyword evidence="6" id="KW-1015">Disulfide bond</keyword>
<dbReference type="Gene3D" id="3.40.50.1240">
    <property type="entry name" value="Phosphoglycerate mutase-like"/>
    <property type="match status" value="1"/>
</dbReference>
<proteinExistence type="inferred from homology"/>
<comment type="similarity">
    <text evidence="2">Belongs to the histidine acid phosphatase family.</text>
</comment>
<evidence type="ECO:0000313" key="9">
    <source>
        <dbReference type="EnsemblMetazoa" id="XP_019755955.1"/>
    </source>
</evidence>
<dbReference type="GO" id="GO:0003993">
    <property type="term" value="F:acid phosphatase activity"/>
    <property type="evidence" value="ECO:0007669"/>
    <property type="project" value="UniProtKB-EC"/>
</dbReference>
<dbReference type="PANTHER" id="PTHR11567:SF211">
    <property type="entry name" value="PROSTATIC ACID PHOSPHATASE"/>
    <property type="match status" value="1"/>
</dbReference>
<feature type="signal peptide" evidence="8">
    <location>
        <begin position="1"/>
        <end position="24"/>
    </location>
</feature>
<dbReference type="PANTHER" id="PTHR11567">
    <property type="entry name" value="ACID PHOSPHATASE-RELATED"/>
    <property type="match status" value="1"/>
</dbReference>